<comment type="caution">
    <text evidence="1">The sequence shown here is derived from an EMBL/GenBank/DDBJ whole genome shotgun (WGS) entry which is preliminary data.</text>
</comment>
<dbReference type="EMBL" id="JRPN01000003">
    <property type="protein sequence ID" value="KGT80922.1"/>
    <property type="molecule type" value="Genomic_DNA"/>
</dbReference>
<evidence type="ECO:0000313" key="1">
    <source>
        <dbReference type="EMBL" id="KGT80922.1"/>
    </source>
</evidence>
<evidence type="ECO:0000313" key="2">
    <source>
        <dbReference type="Proteomes" id="UP000030377"/>
    </source>
</evidence>
<reference evidence="1 2" key="1">
    <citation type="submission" date="2014-09" db="EMBL/GenBank/DDBJ databases">
        <title>Draft genome of Bradyrhizobium japonicum Is-34.</title>
        <authorList>
            <person name="Tsurumaru H."/>
            <person name="Yamakawa T."/>
            <person name="Hashimoto S."/>
            <person name="Okizaki K."/>
            <person name="Kanesaki Y."/>
            <person name="Yoshikawa H."/>
            <person name="Yajima S."/>
        </authorList>
    </citation>
    <scope>NUCLEOTIDE SEQUENCE [LARGE SCALE GENOMIC DNA]</scope>
    <source>
        <strain evidence="1 2">Is-34</strain>
    </source>
</reference>
<dbReference type="Proteomes" id="UP000030377">
    <property type="component" value="Unassembled WGS sequence"/>
</dbReference>
<proteinExistence type="predicted"/>
<protein>
    <submittedName>
        <fullName evidence="1">Uncharacterized protein</fullName>
    </submittedName>
</protein>
<gene>
    <name evidence="1" type="ORF">MA20_05775</name>
</gene>
<organism evidence="1 2">
    <name type="scientific">Bradyrhizobium japonicum</name>
    <dbReference type="NCBI Taxonomy" id="375"/>
    <lineage>
        <taxon>Bacteria</taxon>
        <taxon>Pseudomonadati</taxon>
        <taxon>Pseudomonadota</taxon>
        <taxon>Alphaproteobacteria</taxon>
        <taxon>Hyphomicrobiales</taxon>
        <taxon>Nitrobacteraceae</taxon>
        <taxon>Bradyrhizobium</taxon>
    </lineage>
</organism>
<accession>A0A0A3Y2I5</accession>
<name>A0A0A3Y2I5_BRAJP</name>
<sequence length="127" mass="14310">MIVCAIKEQGQLPNMQFSSALFHQDFVKQLEGAEPQRKIQPQREVTYHGVQARFDATWIGTTEIISAVRPAVQVRANLVSIFMPREKLCRSCDAGGTVTLCSPCGSLPFRRHSSQDAYRFQTIGRIR</sequence>
<dbReference type="AlphaFoldDB" id="A0A0A3Y2I5"/>